<dbReference type="InterPro" id="IPR000138">
    <property type="entry name" value="HMG_CoA_lyase_AS"/>
</dbReference>
<feature type="domain" description="Pyruvate carboxyltransferase" evidence="9">
    <location>
        <begin position="8"/>
        <end position="288"/>
    </location>
</feature>
<comment type="catalytic activity">
    <reaction evidence="8">
        <text>(3S)-3-hydroxy-3-methylglutaryl-CoA = acetoacetate + acetyl-CoA</text>
        <dbReference type="Rhea" id="RHEA:24404"/>
        <dbReference type="ChEBI" id="CHEBI:13705"/>
        <dbReference type="ChEBI" id="CHEBI:43074"/>
        <dbReference type="ChEBI" id="CHEBI:57288"/>
        <dbReference type="EC" id="4.1.3.4"/>
    </reaction>
</comment>
<dbReference type="GO" id="GO:0046872">
    <property type="term" value="F:metal ion binding"/>
    <property type="evidence" value="ECO:0007669"/>
    <property type="project" value="UniProtKB-KW"/>
</dbReference>
<sequence>MSTRTSSVRIVEVGPRDGLQNIGSTIPSHIKIELIRRLHESGLRTIELTSAVSPKAIPQLADNKTVLSSNVVQSLLVQQRQQNGENALRLPVLVPNIKGLQLAMQHGVSEVAVFVSASEGFSRANINCSIQEGLDRAKAVATVAREKGIAVRGYVSCIFSCPYDGPTPQSAVLKCVQQLLEMGCYEVSLGDTLGVGVAEQVGSLLHFLFSHQIPPEKLAGHFHDTYGQAVSNVWTAYKCGLRVFDSSVAGLGGCPYAPGAKGNAASEDLVYLFEQAGVSTGVDLGKLVETGTWISQTISQKNESRAGAAIATKTGLNKPPKQSLSWKSVSDSEGLLIHRSGPNIRLTLNRPKNGNALTEAMIHQLTSYFKSAAHDNTTTRIAICASGKFFCTGMDLSKSTPVAQDDNGEASLAQFDRLTNLFEAIESAPQVTIACINGPAFGGGVGLAFACDVRLAAATATVTLSEAKLGLCPATISKYVVRELGFAFAREAMLSARSIQAEELQRHGVVARVVNGREDLSHCLDGYLTELKACAPRASTLCKKIVRLGWEDAGGRSQAEGIRQVFAEMMRADAEGSVGVKEFQAGRKKVDWDAYVYRKTTAKL</sequence>
<dbReference type="Proteomes" id="UP000240883">
    <property type="component" value="Unassembled WGS sequence"/>
</dbReference>
<dbReference type="STRING" id="1448308.A0A2T2NMT0"/>
<dbReference type="InterPro" id="IPR013785">
    <property type="entry name" value="Aldolase_TIM"/>
</dbReference>
<evidence type="ECO:0000256" key="3">
    <source>
        <dbReference type="ARBA" id="ARBA00009405"/>
    </source>
</evidence>
<dbReference type="InterPro" id="IPR001753">
    <property type="entry name" value="Enoyl-CoA_hydra/iso"/>
</dbReference>
<dbReference type="NCBIfam" id="NF004283">
    <property type="entry name" value="PRK05692.1"/>
    <property type="match status" value="1"/>
</dbReference>
<keyword evidence="6" id="KW-0843">Virulence</keyword>
<dbReference type="InterPro" id="IPR000891">
    <property type="entry name" value="PYR_CT"/>
</dbReference>
<dbReference type="EC" id="4.1.3.4" evidence="4"/>
<proteinExistence type="inferred from homology"/>
<dbReference type="Pfam" id="PF00682">
    <property type="entry name" value="HMGL-like"/>
    <property type="match status" value="1"/>
</dbReference>
<dbReference type="UniPathway" id="UPA00896">
    <property type="reaction ID" value="UER00863"/>
</dbReference>
<evidence type="ECO:0000256" key="5">
    <source>
        <dbReference type="ARBA" id="ARBA00022723"/>
    </source>
</evidence>
<comment type="similarity">
    <text evidence="3">Belongs to the HMG-CoA lyase family.</text>
</comment>
<evidence type="ECO:0000259" key="9">
    <source>
        <dbReference type="PROSITE" id="PS50991"/>
    </source>
</evidence>
<dbReference type="SUPFAM" id="SSF51569">
    <property type="entry name" value="Aldolase"/>
    <property type="match status" value="1"/>
</dbReference>
<accession>A0A2T2NMT0</accession>
<dbReference type="EMBL" id="KZ678135">
    <property type="protein sequence ID" value="PSN66690.1"/>
    <property type="molecule type" value="Genomic_DNA"/>
</dbReference>
<keyword evidence="11" id="KW-1185">Reference proteome</keyword>
<reference evidence="10 11" key="1">
    <citation type="journal article" date="2018" name="Front. Microbiol.">
        <title>Genome-Wide Analysis of Corynespora cassiicola Leaf Fall Disease Putative Effectors.</title>
        <authorList>
            <person name="Lopez D."/>
            <person name="Ribeiro S."/>
            <person name="Label P."/>
            <person name="Fumanal B."/>
            <person name="Venisse J.S."/>
            <person name="Kohler A."/>
            <person name="de Oliveira R.R."/>
            <person name="Labutti K."/>
            <person name="Lipzen A."/>
            <person name="Lail K."/>
            <person name="Bauer D."/>
            <person name="Ohm R.A."/>
            <person name="Barry K.W."/>
            <person name="Spatafora J."/>
            <person name="Grigoriev I.V."/>
            <person name="Martin F.M."/>
            <person name="Pujade-Renaud V."/>
        </authorList>
    </citation>
    <scope>NUCLEOTIDE SEQUENCE [LARGE SCALE GENOMIC DNA]</scope>
    <source>
        <strain evidence="10 11">Philippines</strain>
    </source>
</reference>
<dbReference type="PANTHER" id="PTHR42738">
    <property type="entry name" value="HYDROXYMETHYLGLUTARYL-COA LYASE"/>
    <property type="match status" value="1"/>
</dbReference>
<gene>
    <name evidence="10" type="ORF">BS50DRAFT_552323</name>
</gene>
<dbReference type="PROSITE" id="PS50991">
    <property type="entry name" value="PYR_CT"/>
    <property type="match status" value="1"/>
</dbReference>
<dbReference type="InterPro" id="IPR043594">
    <property type="entry name" value="HMGL"/>
</dbReference>
<evidence type="ECO:0000256" key="8">
    <source>
        <dbReference type="ARBA" id="ARBA00049877"/>
    </source>
</evidence>
<organism evidence="10 11">
    <name type="scientific">Corynespora cassiicola Philippines</name>
    <dbReference type="NCBI Taxonomy" id="1448308"/>
    <lineage>
        <taxon>Eukaryota</taxon>
        <taxon>Fungi</taxon>
        <taxon>Dikarya</taxon>
        <taxon>Ascomycota</taxon>
        <taxon>Pezizomycotina</taxon>
        <taxon>Dothideomycetes</taxon>
        <taxon>Pleosporomycetidae</taxon>
        <taxon>Pleosporales</taxon>
        <taxon>Corynesporascaceae</taxon>
        <taxon>Corynespora</taxon>
    </lineage>
</organism>
<evidence type="ECO:0000256" key="6">
    <source>
        <dbReference type="ARBA" id="ARBA00023026"/>
    </source>
</evidence>
<dbReference type="GO" id="GO:0046951">
    <property type="term" value="P:ketone body biosynthetic process"/>
    <property type="evidence" value="ECO:0007669"/>
    <property type="project" value="TreeGrafter"/>
</dbReference>
<dbReference type="Gene3D" id="3.20.20.70">
    <property type="entry name" value="Aldolase class I"/>
    <property type="match status" value="1"/>
</dbReference>
<evidence type="ECO:0000256" key="7">
    <source>
        <dbReference type="ARBA" id="ARBA00023239"/>
    </source>
</evidence>
<dbReference type="CDD" id="cd06558">
    <property type="entry name" value="crotonase-like"/>
    <property type="match status" value="1"/>
</dbReference>
<evidence type="ECO:0000256" key="2">
    <source>
        <dbReference type="ARBA" id="ARBA00005143"/>
    </source>
</evidence>
<keyword evidence="7 10" id="KW-0456">Lyase</keyword>
<evidence type="ECO:0000313" key="10">
    <source>
        <dbReference type="EMBL" id="PSN66690.1"/>
    </source>
</evidence>
<name>A0A2T2NMT0_CORCC</name>
<dbReference type="CDD" id="cd07938">
    <property type="entry name" value="DRE_TIM_HMGL"/>
    <property type="match status" value="1"/>
</dbReference>
<evidence type="ECO:0000256" key="4">
    <source>
        <dbReference type="ARBA" id="ARBA00012910"/>
    </source>
</evidence>
<dbReference type="InterPro" id="IPR029045">
    <property type="entry name" value="ClpP/crotonase-like_dom_sf"/>
</dbReference>
<comment type="pathway">
    <text evidence="2">Metabolic intermediate metabolism; (S)-3-hydroxy-3-methylglutaryl-CoA degradation; acetoacetate from (S)-3-hydroxy-3-methylglutaryl-CoA: step 1/1.</text>
</comment>
<dbReference type="GO" id="GO:0004419">
    <property type="term" value="F:hydroxymethylglutaryl-CoA lyase activity"/>
    <property type="evidence" value="ECO:0007669"/>
    <property type="project" value="UniProtKB-EC"/>
</dbReference>
<dbReference type="GO" id="GO:0006552">
    <property type="term" value="P:L-leucine catabolic process"/>
    <property type="evidence" value="ECO:0007669"/>
    <property type="project" value="TreeGrafter"/>
</dbReference>
<dbReference type="PROSITE" id="PS01062">
    <property type="entry name" value="HMG_COA_LYASE"/>
    <property type="match status" value="1"/>
</dbReference>
<dbReference type="Pfam" id="PF00378">
    <property type="entry name" value="ECH_1"/>
    <property type="match status" value="1"/>
</dbReference>
<keyword evidence="5" id="KW-0479">Metal-binding</keyword>
<dbReference type="FunFam" id="3.20.20.70:FF:000201">
    <property type="entry name" value="Hydroxymethylglutaryl-CoA lyase"/>
    <property type="match status" value="1"/>
</dbReference>
<dbReference type="OrthoDB" id="10253869at2759"/>
<dbReference type="Gene3D" id="3.90.226.10">
    <property type="entry name" value="2-enoyl-CoA Hydratase, Chain A, domain 1"/>
    <property type="match status" value="1"/>
</dbReference>
<dbReference type="SUPFAM" id="SSF52096">
    <property type="entry name" value="ClpP/crotonase"/>
    <property type="match status" value="1"/>
</dbReference>
<protein>
    <recommendedName>
        <fullName evidence="4">hydroxymethylglutaryl-CoA lyase</fullName>
        <ecNumber evidence="4">4.1.3.4</ecNumber>
    </recommendedName>
</protein>
<comment type="pathway">
    <text evidence="1">Mycotoxin biosynthesis.</text>
</comment>
<evidence type="ECO:0000256" key="1">
    <source>
        <dbReference type="ARBA" id="ARBA00004685"/>
    </source>
</evidence>
<dbReference type="PANTHER" id="PTHR42738:SF17">
    <property type="entry name" value="HYDROXYMETHYLGLUTARYL-COA LYASE"/>
    <property type="match status" value="1"/>
</dbReference>
<evidence type="ECO:0000313" key="11">
    <source>
        <dbReference type="Proteomes" id="UP000240883"/>
    </source>
</evidence>
<dbReference type="AlphaFoldDB" id="A0A2T2NMT0"/>